<dbReference type="GO" id="GO:0043015">
    <property type="term" value="F:gamma-tubulin binding"/>
    <property type="evidence" value="ECO:0007669"/>
    <property type="project" value="InterPro"/>
</dbReference>
<proteinExistence type="predicted"/>
<feature type="compositionally biased region" description="Low complexity" evidence="5">
    <location>
        <begin position="474"/>
        <end position="486"/>
    </location>
</feature>
<dbReference type="GO" id="GO:0000922">
    <property type="term" value="C:spindle pole"/>
    <property type="evidence" value="ECO:0007669"/>
    <property type="project" value="InterPro"/>
</dbReference>
<organism evidence="7">
    <name type="scientific">Theileria annulata</name>
    <dbReference type="NCBI Taxonomy" id="5874"/>
    <lineage>
        <taxon>Eukaryota</taxon>
        <taxon>Sar</taxon>
        <taxon>Alveolata</taxon>
        <taxon>Apicomplexa</taxon>
        <taxon>Aconoidasida</taxon>
        <taxon>Piroplasmida</taxon>
        <taxon>Theileriidae</taxon>
        <taxon>Theileria</taxon>
    </lineage>
</organism>
<dbReference type="PANTHER" id="PTHR19302">
    <property type="entry name" value="GAMMA TUBULIN COMPLEX PROTEIN"/>
    <property type="match status" value="1"/>
</dbReference>
<keyword evidence="4" id="KW-0206">Cytoskeleton</keyword>
<dbReference type="InterPro" id="IPR041470">
    <property type="entry name" value="GCP_N"/>
</dbReference>
<evidence type="ECO:0000256" key="4">
    <source>
        <dbReference type="ARBA" id="ARBA00023212"/>
    </source>
</evidence>
<dbReference type="InterPro" id="IPR007259">
    <property type="entry name" value="GCP"/>
</dbReference>
<protein>
    <submittedName>
        <fullName evidence="7">Spc97 / Spc98 family, putative</fullName>
    </submittedName>
</protein>
<feature type="domain" description="Gamma tubulin complex component protein N-terminal" evidence="6">
    <location>
        <begin position="233"/>
        <end position="464"/>
    </location>
</feature>
<dbReference type="GO" id="GO:0031122">
    <property type="term" value="P:cytoplasmic microtubule organization"/>
    <property type="evidence" value="ECO:0007669"/>
    <property type="project" value="TreeGrafter"/>
</dbReference>
<evidence type="ECO:0000256" key="1">
    <source>
        <dbReference type="ARBA" id="ARBA00004245"/>
    </source>
</evidence>
<dbReference type="GO" id="GO:0005874">
    <property type="term" value="C:microtubule"/>
    <property type="evidence" value="ECO:0007669"/>
    <property type="project" value="UniProtKB-KW"/>
</dbReference>
<evidence type="ECO:0000313" key="7">
    <source>
        <dbReference type="EMBL" id="SVP88346.1"/>
    </source>
</evidence>
<dbReference type="GO" id="GO:0000278">
    <property type="term" value="P:mitotic cell cycle"/>
    <property type="evidence" value="ECO:0007669"/>
    <property type="project" value="TreeGrafter"/>
</dbReference>
<evidence type="ECO:0000256" key="5">
    <source>
        <dbReference type="SAM" id="MobiDB-lite"/>
    </source>
</evidence>
<dbReference type="EMBL" id="UIVS01000001">
    <property type="protein sequence ID" value="SVP89514.1"/>
    <property type="molecule type" value="Genomic_DNA"/>
</dbReference>
<sequence length="826" mass="95329">MCDSPGSLTVEFLKLIECLSNGTDSGLNGNTIFTIPYRTEELSKETQLTSKLETELVTLLDEFDISEPLKFNLYDVLKEYDAYFNARNKKPFQYVNEIVMNATLGSKDISSVLQLLFLLRDKACLPESQLTNGAISDISDNNLQLNKENIEELMPDEFLSSQLRQLYYSPLILDSETGLTPTNVNIQGYNGIPTDKNQLNDIANGTEITKLNSPNTFVNGDSNVLSESDLVLDLINVLKGVDGKYIKRMKTEWRLVNSTLKISTDFKIVIVKITFMAKLYHTIKLYLSQLNSLNPISSQSQHNLKKLTDYIKLLNLLLNSEDSLTLLKLFELLHKPYRKIRIIYSLLSCDCLSPNFLYKFTFTGNSELRRMYLRLLKKSLIPFFEVIFRWLYLGELSSDSSHIGFFINFSEGYFKFDDSKLFLFFPRTLAKDIFEKGVLLNQLNRMKKSKPTTTTLNSFLQLLNLQSELTQLKNMSNTNTDSTTGDNKNEDTKETNKTTDIVNNNNEINEIDKNDEEWTLECTLTSLKNIVSTLKYSEEIASCFIKEYQLFEYTKNVLLHIITPSSPPMNNYSTKNNINTFSSKILGEDVDRRDHLEVISSFPYSLLFGDGYEFFNSLLSLSRLFNSAVDFLNRMFLDYLWFYRLSTGILDLSSFFNKINLYRSEMLSFLFSVQPFYDVQFYFALFQEDLQLSKDLSQLRHSLSRFKKNLKFQPFPLLTTCFKNILDFSSSVLRIFTSLNNFDHTSNGAIINSGNSFRNYLHKLMDSMEPVNVVKHLEDKLIDDSSSWTILHYALEFRQNVTNLSGHPFIPPLMGINNYYIINKSK</sequence>
<dbReference type="AlphaFoldDB" id="A0A3B0MEH6"/>
<feature type="compositionally biased region" description="Basic and acidic residues" evidence="5">
    <location>
        <begin position="487"/>
        <end position="497"/>
    </location>
</feature>
<keyword evidence="3" id="KW-0493">Microtubule</keyword>
<dbReference type="Pfam" id="PF17681">
    <property type="entry name" value="GCP_N_terminal"/>
    <property type="match status" value="1"/>
</dbReference>
<evidence type="ECO:0000256" key="2">
    <source>
        <dbReference type="ARBA" id="ARBA00022490"/>
    </source>
</evidence>
<keyword evidence="2" id="KW-0963">Cytoplasm</keyword>
<gene>
    <name evidence="7" type="ORF">TAT_000021000</name>
    <name evidence="8" type="ORF">TAV_000020900</name>
</gene>
<dbReference type="VEuPathDB" id="PiroplasmaDB:TA19150"/>
<dbReference type="GO" id="GO:0051011">
    <property type="term" value="F:microtubule minus-end binding"/>
    <property type="evidence" value="ECO:0007669"/>
    <property type="project" value="TreeGrafter"/>
</dbReference>
<dbReference type="EMBL" id="UIVT01000001">
    <property type="protein sequence ID" value="SVP88346.1"/>
    <property type="molecule type" value="Genomic_DNA"/>
</dbReference>
<comment type="subcellular location">
    <subcellularLocation>
        <location evidence="1">Cytoplasm</location>
        <location evidence="1">Cytoskeleton</location>
    </subcellularLocation>
</comment>
<dbReference type="GO" id="GO:0051321">
    <property type="term" value="P:meiotic cell cycle"/>
    <property type="evidence" value="ECO:0007669"/>
    <property type="project" value="TreeGrafter"/>
</dbReference>
<dbReference type="GO" id="GO:0051225">
    <property type="term" value="P:spindle assembly"/>
    <property type="evidence" value="ECO:0007669"/>
    <property type="project" value="TreeGrafter"/>
</dbReference>
<dbReference type="GO" id="GO:0007020">
    <property type="term" value="P:microtubule nucleation"/>
    <property type="evidence" value="ECO:0007669"/>
    <property type="project" value="InterPro"/>
</dbReference>
<name>A0A3B0MEH6_THEAN</name>
<reference evidence="7" key="1">
    <citation type="submission" date="2018-07" db="EMBL/GenBank/DDBJ databases">
        <authorList>
            <person name="Quirk P.G."/>
            <person name="Krulwich T.A."/>
        </authorList>
    </citation>
    <scope>NUCLEOTIDE SEQUENCE</scope>
    <source>
        <strain evidence="7">Anand</strain>
    </source>
</reference>
<dbReference type="GO" id="GO:0000930">
    <property type="term" value="C:gamma-tubulin complex"/>
    <property type="evidence" value="ECO:0007669"/>
    <property type="project" value="TreeGrafter"/>
</dbReference>
<evidence type="ECO:0000259" key="6">
    <source>
        <dbReference type="Pfam" id="PF17681"/>
    </source>
</evidence>
<evidence type="ECO:0000256" key="3">
    <source>
        <dbReference type="ARBA" id="ARBA00022701"/>
    </source>
</evidence>
<feature type="region of interest" description="Disordered" evidence="5">
    <location>
        <begin position="474"/>
        <end position="499"/>
    </location>
</feature>
<accession>A0A3B0MEH6</accession>
<dbReference type="PANTHER" id="PTHR19302:SF14">
    <property type="entry name" value="GAMMA-TUBULIN COMPLEX COMPONENT 3"/>
    <property type="match status" value="1"/>
</dbReference>
<evidence type="ECO:0000313" key="8">
    <source>
        <dbReference type="EMBL" id="SVP89514.1"/>
    </source>
</evidence>